<keyword evidence="2" id="KW-1185">Reference proteome</keyword>
<reference evidence="2" key="1">
    <citation type="submission" date="2017-03" db="EMBL/GenBank/DDBJ databases">
        <title>Phytopthora megakarya and P. palmivora, two closely related causual agents of cacao black pod achieved similar genome size and gene model numbers by different mechanisms.</title>
        <authorList>
            <person name="Ali S."/>
            <person name="Shao J."/>
            <person name="Larry D.J."/>
            <person name="Kronmiller B."/>
            <person name="Shen D."/>
            <person name="Strem M.D."/>
            <person name="Melnick R.L."/>
            <person name="Guiltinan M.J."/>
            <person name="Tyler B.M."/>
            <person name="Meinhardt L.W."/>
            <person name="Bailey B.A."/>
        </authorList>
    </citation>
    <scope>NUCLEOTIDE SEQUENCE [LARGE SCALE GENOMIC DNA]</scope>
    <source>
        <strain evidence="2">zdho120</strain>
    </source>
</reference>
<proteinExistence type="predicted"/>
<dbReference type="EMBL" id="NBNE01001946">
    <property type="protein sequence ID" value="OWZ12089.1"/>
    <property type="molecule type" value="Genomic_DNA"/>
</dbReference>
<gene>
    <name evidence="1" type="ORF">PHMEG_00014805</name>
</gene>
<comment type="caution">
    <text evidence="1">The sequence shown here is derived from an EMBL/GenBank/DDBJ whole genome shotgun (WGS) entry which is preliminary data.</text>
</comment>
<evidence type="ECO:0000313" key="1">
    <source>
        <dbReference type="EMBL" id="OWZ12089.1"/>
    </source>
</evidence>
<protein>
    <recommendedName>
        <fullName evidence="3">Bzip transcription factor</fullName>
    </recommendedName>
</protein>
<evidence type="ECO:0008006" key="3">
    <source>
        <dbReference type="Google" id="ProtNLM"/>
    </source>
</evidence>
<organism evidence="1 2">
    <name type="scientific">Phytophthora megakarya</name>
    <dbReference type="NCBI Taxonomy" id="4795"/>
    <lineage>
        <taxon>Eukaryota</taxon>
        <taxon>Sar</taxon>
        <taxon>Stramenopiles</taxon>
        <taxon>Oomycota</taxon>
        <taxon>Peronosporomycetes</taxon>
        <taxon>Peronosporales</taxon>
        <taxon>Peronosporaceae</taxon>
        <taxon>Phytophthora</taxon>
    </lineage>
</organism>
<sequence>MSHRKKQEQLMKDLKEYNWNLQREVWSLEFRRNETLLSIPTEQTVWTIALEYFRIFRYGLNDTMETNYPYIWKFLSTAMTTDVTYESVCGHEAILNYWRLFSHYFDDIFVELECLTKGNEANTLLATTIMSVTISKNTLRRVFPHLIREERSRLGLAAKLIDQQVVMRRLVLFKWNDKLKCVERIQSQADMLTPLLQIVGSLESVSHVFENALVTAECKLIPEISGDSRYWMQLMR</sequence>
<dbReference type="AlphaFoldDB" id="A0A225W4F6"/>
<dbReference type="Proteomes" id="UP000198211">
    <property type="component" value="Unassembled WGS sequence"/>
</dbReference>
<evidence type="ECO:0000313" key="2">
    <source>
        <dbReference type="Proteomes" id="UP000198211"/>
    </source>
</evidence>
<accession>A0A225W4F6</accession>
<name>A0A225W4F6_9STRA</name>
<dbReference type="OrthoDB" id="128953at2759"/>